<dbReference type="OrthoDB" id="4485682at2759"/>
<evidence type="ECO:0000313" key="3">
    <source>
        <dbReference type="Proteomes" id="UP000094526"/>
    </source>
</evidence>
<dbReference type="AlphaFoldDB" id="A0A1C1CVY2"/>
<feature type="region of interest" description="Disordered" evidence="1">
    <location>
        <begin position="495"/>
        <end position="515"/>
    </location>
</feature>
<dbReference type="GO" id="GO:0006310">
    <property type="term" value="P:DNA recombination"/>
    <property type="evidence" value="ECO:0007669"/>
    <property type="project" value="InterPro"/>
</dbReference>
<dbReference type="GO" id="GO:0003677">
    <property type="term" value="F:DNA binding"/>
    <property type="evidence" value="ECO:0007669"/>
    <property type="project" value="InterPro"/>
</dbReference>
<dbReference type="VEuPathDB" id="FungiDB:CLCR_09614"/>
<evidence type="ECO:0000313" key="2">
    <source>
        <dbReference type="EMBL" id="OCT52714.1"/>
    </source>
</evidence>
<reference evidence="3" key="1">
    <citation type="submission" date="2015-07" db="EMBL/GenBank/DDBJ databases">
        <authorList>
            <person name="Teixeira M.M."/>
            <person name="Souza R.C."/>
            <person name="Almeida L.G."/>
            <person name="Vicente V.A."/>
            <person name="de Hoog S."/>
            <person name="Bocca A.L."/>
            <person name="de Almeida S.R."/>
            <person name="Vasconcelos A.T."/>
            <person name="Felipe M.S."/>
        </authorList>
    </citation>
    <scope>NUCLEOTIDE SEQUENCE [LARGE SCALE GENOMIC DNA]</scope>
    <source>
        <strain evidence="3">KSF</strain>
    </source>
</reference>
<proteinExistence type="predicted"/>
<accession>A0A1C1CVY2</accession>
<dbReference type="PANTHER" id="PTHR37535:SF3">
    <property type="entry name" value="FLUG DOMAIN-CONTAINING PROTEIN"/>
    <property type="match status" value="1"/>
</dbReference>
<keyword evidence="3" id="KW-1185">Reference proteome</keyword>
<dbReference type="PANTHER" id="PTHR37535">
    <property type="entry name" value="FLUG DOMAIN PROTEIN"/>
    <property type="match status" value="1"/>
</dbReference>
<protein>
    <recommendedName>
        <fullName evidence="4">C2H2-type domain-containing protein</fullName>
    </recommendedName>
</protein>
<dbReference type="InterPro" id="IPR021842">
    <property type="entry name" value="DUF3435"/>
</dbReference>
<dbReference type="Proteomes" id="UP000094526">
    <property type="component" value="Unassembled WGS sequence"/>
</dbReference>
<comment type="caution">
    <text evidence="2">The sequence shown here is derived from an EMBL/GenBank/DDBJ whole genome shotgun (WGS) entry which is preliminary data.</text>
</comment>
<dbReference type="InterPro" id="IPR013762">
    <property type="entry name" value="Integrase-like_cat_sf"/>
</dbReference>
<name>A0A1C1CVY2_9EURO</name>
<dbReference type="GO" id="GO:0015074">
    <property type="term" value="P:DNA integration"/>
    <property type="evidence" value="ECO:0007669"/>
    <property type="project" value="InterPro"/>
</dbReference>
<feature type="compositionally biased region" description="Basic and acidic residues" evidence="1">
    <location>
        <begin position="550"/>
        <end position="560"/>
    </location>
</feature>
<gene>
    <name evidence="2" type="ORF">CLCR_09614</name>
</gene>
<organism evidence="2 3">
    <name type="scientific">Cladophialophora carrionii</name>
    <dbReference type="NCBI Taxonomy" id="86049"/>
    <lineage>
        <taxon>Eukaryota</taxon>
        <taxon>Fungi</taxon>
        <taxon>Dikarya</taxon>
        <taxon>Ascomycota</taxon>
        <taxon>Pezizomycotina</taxon>
        <taxon>Eurotiomycetes</taxon>
        <taxon>Chaetothyriomycetidae</taxon>
        <taxon>Chaetothyriales</taxon>
        <taxon>Herpotrichiellaceae</taxon>
        <taxon>Cladophialophora</taxon>
    </lineage>
</organism>
<evidence type="ECO:0008006" key="4">
    <source>
        <dbReference type="Google" id="ProtNLM"/>
    </source>
</evidence>
<dbReference type="Gene3D" id="1.10.443.10">
    <property type="entry name" value="Intergrase catalytic core"/>
    <property type="match status" value="1"/>
</dbReference>
<dbReference type="Pfam" id="PF11917">
    <property type="entry name" value="DUF3435"/>
    <property type="match status" value="1"/>
</dbReference>
<sequence>MPEDEGFSSDDGDALPEIRRQEYLDLLRSDPDVQVTITLGDETIHRDMKEWKSWCRAWKQLTQESGEAVLESVNVRILNTYLRFKLDKARAAGKNVGIKAVRSRLNALARLHIVHLKREMDKKVKETVAYMLHQGGSIYNDYQFNNDNGTDDVDEPITLSLDDFNLLLYVGWTSKHSYFVAEGIRIRTHFLNLFCGYTGTRPGAVLGSDSEASRSNKRYLRFCHCKIVLLRGREEDPNARPLRVLEVILKHRKNKAKPLRVVFIFTENPILALCPVTFFLTAALESSAFHSGHGIRCMDDIDKLRVVPGRQTQELLWRDDMRDSPVFPAYEHNGTKWVPTNRPMPQQRVRKYLKKLSVAAHWGLRPITLYSIRRAVGTRLNGEPDVHAPLTTTLTPAYLETSTPAERNVILGHSSTVFQQYYLSRRATHDVQNAFLGLPQDSKVQELAKRVFRDADPRVQKSLSSADISRLNADPELFQLNTICTELTDRIAREKAKSKTVRAPPTDKTGRAQKALRRLPHSALLDGSGPCKEHMTLHMRKQEAKRRQRNVRDRLERREFPRIQKSQIQQLALRDTSDQLLGRPPEEAQLEDAELDANSPRRKIAALLFTEPDQHQYPIRSEADGRRRIEAVNLLVAHCGLQERRPTPSVKWKCEGELGLRQVKALEDESARARYDARVTGRSDLKMGPLDCIFCAFDSRRSRTASYTFSTKQSLIRHADRSHFHHLEDGSERNCPHPECSHELWYTADRLKIHAAKVHGVEFFTRTRTPGVREVWD</sequence>
<feature type="region of interest" description="Disordered" evidence="1">
    <location>
        <begin position="539"/>
        <end position="560"/>
    </location>
</feature>
<dbReference type="STRING" id="86049.A0A1C1CVY2"/>
<evidence type="ECO:0000256" key="1">
    <source>
        <dbReference type="SAM" id="MobiDB-lite"/>
    </source>
</evidence>
<dbReference type="EMBL" id="LGRB01000008">
    <property type="protein sequence ID" value="OCT52714.1"/>
    <property type="molecule type" value="Genomic_DNA"/>
</dbReference>